<dbReference type="AlphaFoldDB" id="A0A0R1X367"/>
<evidence type="ECO:0000313" key="2">
    <source>
        <dbReference type="EMBL" id="KRM24762.1"/>
    </source>
</evidence>
<dbReference type="SMART" id="SM00530">
    <property type="entry name" value="HTH_XRE"/>
    <property type="match status" value="1"/>
</dbReference>
<dbReference type="OrthoDB" id="2296017at2"/>
<dbReference type="PROSITE" id="PS50943">
    <property type="entry name" value="HTH_CROC1"/>
    <property type="match status" value="1"/>
</dbReference>
<dbReference type="eggNOG" id="COG1396">
    <property type="taxonomic scope" value="Bacteria"/>
</dbReference>
<dbReference type="InterPro" id="IPR010982">
    <property type="entry name" value="Lambda_DNA-bd_dom_sf"/>
</dbReference>
<dbReference type="CDD" id="cd00093">
    <property type="entry name" value="HTH_XRE"/>
    <property type="match status" value="1"/>
</dbReference>
<accession>A0A0R1X367</accession>
<dbReference type="SUPFAM" id="SSF47413">
    <property type="entry name" value="lambda repressor-like DNA-binding domains"/>
    <property type="match status" value="1"/>
</dbReference>
<name>A0A0R1X367_9LACO</name>
<dbReference type="Proteomes" id="UP000050949">
    <property type="component" value="Unassembled WGS sequence"/>
</dbReference>
<dbReference type="NCBIfam" id="TIGR01716">
    <property type="entry name" value="RGG_Cterm"/>
    <property type="match status" value="1"/>
</dbReference>
<dbReference type="Pfam" id="PF01381">
    <property type="entry name" value="HTH_3"/>
    <property type="match status" value="1"/>
</dbReference>
<organism evidence="2 3">
    <name type="scientific">Schleiferilactobacillus harbinensis DSM 16991</name>
    <dbReference type="NCBI Taxonomy" id="1122147"/>
    <lineage>
        <taxon>Bacteria</taxon>
        <taxon>Bacillati</taxon>
        <taxon>Bacillota</taxon>
        <taxon>Bacilli</taxon>
        <taxon>Lactobacillales</taxon>
        <taxon>Lactobacillaceae</taxon>
        <taxon>Schleiferilactobacillus</taxon>
    </lineage>
</organism>
<dbReference type="GO" id="GO:0003677">
    <property type="term" value="F:DNA binding"/>
    <property type="evidence" value="ECO:0007669"/>
    <property type="project" value="InterPro"/>
</dbReference>
<dbReference type="InterPro" id="IPR001387">
    <property type="entry name" value="Cro/C1-type_HTH"/>
</dbReference>
<comment type="caution">
    <text evidence="2">The sequence shown here is derived from an EMBL/GenBank/DDBJ whole genome shotgun (WGS) entry which is preliminary data.</text>
</comment>
<feature type="domain" description="HTH cro/C1-type" evidence="1">
    <location>
        <begin position="15"/>
        <end position="68"/>
    </location>
</feature>
<dbReference type="PANTHER" id="PTHR37038">
    <property type="entry name" value="TRANSCRIPTIONAL REGULATOR-RELATED"/>
    <property type="match status" value="1"/>
</dbReference>
<dbReference type="InterPro" id="IPR053163">
    <property type="entry name" value="HTH-type_regulator_Rgg"/>
</dbReference>
<proteinExistence type="predicted"/>
<evidence type="ECO:0000259" key="1">
    <source>
        <dbReference type="PROSITE" id="PS50943"/>
    </source>
</evidence>
<gene>
    <name evidence="2" type="ORF">FC91_GL001343</name>
</gene>
<evidence type="ECO:0000313" key="3">
    <source>
        <dbReference type="Proteomes" id="UP000050949"/>
    </source>
</evidence>
<dbReference type="Pfam" id="PF21259">
    <property type="entry name" value="Rgg_C"/>
    <property type="match status" value="1"/>
</dbReference>
<sequence length="332" mass="38036">MRKKVTTMALEGTLFRKLRQDRGITLQQLADKMNSVAFIGKFERGETRISFDRLEHLLSRINVPFEEFLFLRATMRGVVPAVKMDMLRGFYITADYPLPLNQVWQVIAGHEGQETAADLAALDKLAASLDQTTRWGQLLAIFVAISRANVESNIQGRTDDTATLMTQFRQMTRPVVSYLYGIENWGSFELVIFQLFQGFLEPATTHQLLGTALAASAKEAPLPLVYKLRLNILASAFRTFIQFGHRPWAKECLDQQADLVRNTGELMEATTLRFQRGWYVMYAEDYDQGKEMCDQAISIFRILDQPVVVERFLMWRDIIIEGYHNPQAPKLI</sequence>
<protein>
    <submittedName>
        <fullName evidence="2">Rgg GadR MutR family transcriptional activator</fullName>
    </submittedName>
</protein>
<dbReference type="InterPro" id="IPR010057">
    <property type="entry name" value="Transcription_activator_Rgg_C"/>
</dbReference>
<dbReference type="Gene3D" id="1.10.260.40">
    <property type="entry name" value="lambda repressor-like DNA-binding domains"/>
    <property type="match status" value="1"/>
</dbReference>
<dbReference type="EMBL" id="AZFW01000136">
    <property type="protein sequence ID" value="KRM24762.1"/>
    <property type="molecule type" value="Genomic_DNA"/>
</dbReference>
<dbReference type="PATRIC" id="fig|1122147.4.peg.1394"/>
<reference evidence="2 3" key="1">
    <citation type="journal article" date="2015" name="Genome Announc.">
        <title>Expanding the biotechnology potential of lactobacilli through comparative genomics of 213 strains and associated genera.</title>
        <authorList>
            <person name="Sun Z."/>
            <person name="Harris H.M."/>
            <person name="McCann A."/>
            <person name="Guo C."/>
            <person name="Argimon S."/>
            <person name="Zhang W."/>
            <person name="Yang X."/>
            <person name="Jeffery I.B."/>
            <person name="Cooney J.C."/>
            <person name="Kagawa T.F."/>
            <person name="Liu W."/>
            <person name="Song Y."/>
            <person name="Salvetti E."/>
            <person name="Wrobel A."/>
            <person name="Rasinkangas P."/>
            <person name="Parkhill J."/>
            <person name="Rea M.C."/>
            <person name="O'Sullivan O."/>
            <person name="Ritari J."/>
            <person name="Douillard F.P."/>
            <person name="Paul Ross R."/>
            <person name="Yang R."/>
            <person name="Briner A.E."/>
            <person name="Felis G.E."/>
            <person name="de Vos W.M."/>
            <person name="Barrangou R."/>
            <person name="Klaenhammer T.R."/>
            <person name="Caufield P.W."/>
            <person name="Cui Y."/>
            <person name="Zhang H."/>
            <person name="O'Toole P.W."/>
        </authorList>
    </citation>
    <scope>NUCLEOTIDE SEQUENCE [LARGE SCALE GENOMIC DNA]</scope>
    <source>
        <strain evidence="2 3">DSM 16991</strain>
    </source>
</reference>